<evidence type="ECO:0000256" key="9">
    <source>
        <dbReference type="RuleBase" id="RU003500"/>
    </source>
</evidence>
<keyword evidence="6 9" id="KW-0879">Wnt signaling pathway</keyword>
<evidence type="ECO:0000256" key="3">
    <source>
        <dbReference type="ARBA" id="ARBA00022473"/>
    </source>
</evidence>
<dbReference type="Proteomes" id="UP001162164">
    <property type="component" value="Unassembled WGS sequence"/>
</dbReference>
<dbReference type="EMBL" id="JAPWTJ010000808">
    <property type="protein sequence ID" value="KAJ8975528.1"/>
    <property type="molecule type" value="Genomic_DNA"/>
</dbReference>
<evidence type="ECO:0000256" key="6">
    <source>
        <dbReference type="ARBA" id="ARBA00022687"/>
    </source>
</evidence>
<evidence type="ECO:0000256" key="2">
    <source>
        <dbReference type="ARBA" id="ARBA00005683"/>
    </source>
</evidence>
<accession>A0ABQ9JBG6</accession>
<organism evidence="10 11">
    <name type="scientific">Molorchus minor</name>
    <dbReference type="NCBI Taxonomy" id="1323400"/>
    <lineage>
        <taxon>Eukaryota</taxon>
        <taxon>Metazoa</taxon>
        <taxon>Ecdysozoa</taxon>
        <taxon>Arthropoda</taxon>
        <taxon>Hexapoda</taxon>
        <taxon>Insecta</taxon>
        <taxon>Pterygota</taxon>
        <taxon>Neoptera</taxon>
        <taxon>Endopterygota</taxon>
        <taxon>Coleoptera</taxon>
        <taxon>Polyphaga</taxon>
        <taxon>Cucujiformia</taxon>
        <taxon>Chrysomeloidea</taxon>
        <taxon>Cerambycidae</taxon>
        <taxon>Lamiinae</taxon>
        <taxon>Monochamini</taxon>
        <taxon>Molorchus</taxon>
    </lineage>
</organism>
<gene>
    <name evidence="10" type="ORF">NQ317_012038</name>
</gene>
<proteinExistence type="inferred from homology"/>
<evidence type="ECO:0000256" key="8">
    <source>
        <dbReference type="ARBA" id="ARBA00023288"/>
    </source>
</evidence>
<comment type="caution">
    <text evidence="10">The sequence shown here is derived from an EMBL/GenBank/DDBJ whole genome shotgun (WGS) entry which is preliminary data.</text>
</comment>
<dbReference type="Pfam" id="PF00110">
    <property type="entry name" value="wnt"/>
    <property type="match status" value="1"/>
</dbReference>
<dbReference type="PANTHER" id="PTHR12027">
    <property type="entry name" value="WNT RELATED"/>
    <property type="match status" value="1"/>
</dbReference>
<keyword evidence="5" id="KW-0272">Extracellular matrix</keyword>
<comment type="function">
    <text evidence="9">Ligand for members of the frizzled family of seven transmembrane receptors.</text>
</comment>
<reference evidence="10" key="1">
    <citation type="journal article" date="2023" name="Insect Mol. Biol.">
        <title>Genome sequencing provides insights into the evolution of gene families encoding plant cell wall-degrading enzymes in longhorned beetles.</title>
        <authorList>
            <person name="Shin N.R."/>
            <person name="Okamura Y."/>
            <person name="Kirsch R."/>
            <person name="Pauchet Y."/>
        </authorList>
    </citation>
    <scope>NUCLEOTIDE SEQUENCE</scope>
    <source>
        <strain evidence="10">MMC_N1</strain>
    </source>
</reference>
<dbReference type="InterPro" id="IPR005817">
    <property type="entry name" value="Wnt"/>
</dbReference>
<dbReference type="InterPro" id="IPR018161">
    <property type="entry name" value="Wnt_CS"/>
</dbReference>
<dbReference type="PROSITE" id="PS00246">
    <property type="entry name" value="WNT1"/>
    <property type="match status" value="1"/>
</dbReference>
<evidence type="ECO:0000313" key="10">
    <source>
        <dbReference type="EMBL" id="KAJ8975528.1"/>
    </source>
</evidence>
<evidence type="ECO:0000313" key="11">
    <source>
        <dbReference type="Proteomes" id="UP001162164"/>
    </source>
</evidence>
<keyword evidence="11" id="KW-1185">Reference proteome</keyword>
<dbReference type="PANTHER" id="PTHR12027:SF98">
    <property type="entry name" value="PROTEIN WNT"/>
    <property type="match status" value="1"/>
</dbReference>
<protein>
    <recommendedName>
        <fullName evidence="9">Protein Wnt</fullName>
    </recommendedName>
</protein>
<name>A0ABQ9JBG6_9CUCU</name>
<feature type="non-terminal residue" evidence="10">
    <location>
        <position position="86"/>
    </location>
</feature>
<evidence type="ECO:0000256" key="4">
    <source>
        <dbReference type="ARBA" id="ARBA00022525"/>
    </source>
</evidence>
<sequence>MRTEEKFTDINSRTRGIRKAMSMAAVSNNMQVKCKCHGMSGSCELKTCWRAAPEYRVIGKALKERFRSAILVDQTNLGNKSLRKFN</sequence>
<keyword evidence="4" id="KW-0964">Secreted</keyword>
<keyword evidence="3 9" id="KW-0217">Developmental protein</keyword>
<evidence type="ECO:0000256" key="1">
    <source>
        <dbReference type="ARBA" id="ARBA00004498"/>
    </source>
</evidence>
<evidence type="ECO:0000256" key="7">
    <source>
        <dbReference type="ARBA" id="ARBA00023157"/>
    </source>
</evidence>
<comment type="similarity">
    <text evidence="2 9">Belongs to the Wnt family.</text>
</comment>
<keyword evidence="7" id="KW-1015">Disulfide bond</keyword>
<keyword evidence="8" id="KW-0449">Lipoprotein</keyword>
<evidence type="ECO:0000256" key="5">
    <source>
        <dbReference type="ARBA" id="ARBA00022530"/>
    </source>
</evidence>
<comment type="subcellular location">
    <subcellularLocation>
        <location evidence="1 9">Secreted</location>
        <location evidence="1 9">Extracellular space</location>
        <location evidence="1 9">Extracellular matrix</location>
    </subcellularLocation>
</comment>